<dbReference type="InterPro" id="IPR050641">
    <property type="entry name" value="RIFMO-like"/>
</dbReference>
<dbReference type="InterPro" id="IPR036249">
    <property type="entry name" value="Thioredoxin-like_sf"/>
</dbReference>
<dbReference type="InterPro" id="IPR002938">
    <property type="entry name" value="FAD-bd"/>
</dbReference>
<dbReference type="Gene3D" id="3.40.30.120">
    <property type="match status" value="1"/>
</dbReference>
<sequence length="490" mass="52139">MTQTTVLIVGAGPTGLTLAVDLARRGVDLLLVDAVAERPGSRGKGLQPRTLEVFDDLGVTGALLATGAVYPPLRTYHRGQVVWEGRMHEPRLPTAAVPYPMVIMQPQWRTERVLRERLAGLGHRVRHGARLTGLDQDEDGVTAVLEDGERIRAAYLVGADGGRSTVRKAAGVGFHGETRPAERMLLGDVTTGDLDRDHWHMWGDPATRSLDVALCPLPGTGDFQLTAPVPATADGEEDLPEPTLETFQAVLDRAGAGVRLTGAGWTSVYRVNIRMAERFRAGRVFLAGDAAHVHSPAGGQGLNTGVQDAYNLGWKLAAVLAGAPGRLLATYEEERLPVAASVLGLSTALHEKGTKGDPDAHVRDEETRQLLLAYPGGFLCEGPRGGERVPDAVLGRVRLFDVLRGPHFTLLTFGDAAPDQAGAAALHGSAVRAFTVALPGRTGDLVDVEERLHEHFGAGTAVLVRPDGYVGYHGAPGGLEPYLSRVLGPR</sequence>
<protein>
    <submittedName>
        <fullName evidence="6">3-(3-hydroxyphenyl)propionate hydroxylase</fullName>
    </submittedName>
</protein>
<keyword evidence="3" id="KW-0285">Flavoprotein</keyword>
<dbReference type="PANTHER" id="PTHR43004">
    <property type="entry name" value="TRK SYSTEM POTASSIUM UPTAKE PROTEIN"/>
    <property type="match status" value="1"/>
</dbReference>
<feature type="domain" description="FAD-binding" evidence="5">
    <location>
        <begin position="4"/>
        <end position="343"/>
    </location>
</feature>
<dbReference type="SUPFAM" id="SSF51905">
    <property type="entry name" value="FAD/NAD(P)-binding domain"/>
    <property type="match status" value="1"/>
</dbReference>
<accession>A0ABQ4G7T2</accession>
<dbReference type="Gene3D" id="3.50.50.60">
    <property type="entry name" value="FAD/NAD(P)-binding domain"/>
    <property type="match status" value="1"/>
</dbReference>
<evidence type="ECO:0000256" key="3">
    <source>
        <dbReference type="ARBA" id="ARBA00022630"/>
    </source>
</evidence>
<name>A0ABQ4G7T2_9ACTN</name>
<dbReference type="NCBIfam" id="NF004832">
    <property type="entry name" value="PRK06184.1"/>
    <property type="match status" value="1"/>
</dbReference>
<dbReference type="Pfam" id="PF21274">
    <property type="entry name" value="Rng_hyd_C"/>
    <property type="match status" value="1"/>
</dbReference>
<reference evidence="6 7" key="1">
    <citation type="submission" date="2021-01" db="EMBL/GenBank/DDBJ databases">
        <title>Whole genome shotgun sequence of Microbispora corallina NBRC 16416.</title>
        <authorList>
            <person name="Komaki H."/>
            <person name="Tamura T."/>
        </authorList>
    </citation>
    <scope>NUCLEOTIDE SEQUENCE [LARGE SCALE GENOMIC DNA]</scope>
    <source>
        <strain evidence="6 7">NBRC 16416</strain>
    </source>
</reference>
<evidence type="ECO:0000256" key="4">
    <source>
        <dbReference type="ARBA" id="ARBA00022827"/>
    </source>
</evidence>
<evidence type="ECO:0000313" key="6">
    <source>
        <dbReference type="EMBL" id="GIH43053.1"/>
    </source>
</evidence>
<gene>
    <name evidence="6" type="primary">mhpA_2</name>
    <name evidence="6" type="ORF">Mco01_60530</name>
</gene>
<organism evidence="6 7">
    <name type="scientific">Microbispora corallina</name>
    <dbReference type="NCBI Taxonomy" id="83302"/>
    <lineage>
        <taxon>Bacteria</taxon>
        <taxon>Bacillati</taxon>
        <taxon>Actinomycetota</taxon>
        <taxon>Actinomycetes</taxon>
        <taxon>Streptosporangiales</taxon>
        <taxon>Streptosporangiaceae</taxon>
        <taxon>Microbispora</taxon>
    </lineage>
</organism>
<keyword evidence="4" id="KW-0274">FAD</keyword>
<dbReference type="SUPFAM" id="SSF52833">
    <property type="entry name" value="Thioredoxin-like"/>
    <property type="match status" value="1"/>
</dbReference>
<dbReference type="Proteomes" id="UP000603904">
    <property type="component" value="Unassembled WGS sequence"/>
</dbReference>
<dbReference type="InterPro" id="IPR036188">
    <property type="entry name" value="FAD/NAD-bd_sf"/>
</dbReference>
<proteinExistence type="inferred from homology"/>
<evidence type="ECO:0000256" key="1">
    <source>
        <dbReference type="ARBA" id="ARBA00001974"/>
    </source>
</evidence>
<dbReference type="Pfam" id="PF01494">
    <property type="entry name" value="FAD_binding_3"/>
    <property type="match status" value="1"/>
</dbReference>
<dbReference type="Gene3D" id="3.30.70.2450">
    <property type="match status" value="1"/>
</dbReference>
<keyword evidence="7" id="KW-1185">Reference proteome</keyword>
<comment type="similarity">
    <text evidence="2">Belongs to the PheA/TfdB FAD monooxygenase family.</text>
</comment>
<dbReference type="PRINTS" id="PR00420">
    <property type="entry name" value="RNGMNOXGNASE"/>
</dbReference>
<dbReference type="EMBL" id="BOOC01000034">
    <property type="protein sequence ID" value="GIH43053.1"/>
    <property type="molecule type" value="Genomic_DNA"/>
</dbReference>
<dbReference type="RefSeq" id="WP_204060207.1">
    <property type="nucleotide sequence ID" value="NZ_BAAAGP010000006.1"/>
</dbReference>
<comment type="cofactor">
    <cofactor evidence="1">
        <name>FAD</name>
        <dbReference type="ChEBI" id="CHEBI:57692"/>
    </cofactor>
</comment>
<comment type="caution">
    <text evidence="6">The sequence shown here is derived from an EMBL/GenBank/DDBJ whole genome shotgun (WGS) entry which is preliminary data.</text>
</comment>
<evidence type="ECO:0000256" key="2">
    <source>
        <dbReference type="ARBA" id="ARBA00007801"/>
    </source>
</evidence>
<dbReference type="PANTHER" id="PTHR43004:SF19">
    <property type="entry name" value="BINDING MONOOXYGENASE, PUTATIVE (JCVI)-RELATED"/>
    <property type="match status" value="1"/>
</dbReference>
<evidence type="ECO:0000313" key="7">
    <source>
        <dbReference type="Proteomes" id="UP000603904"/>
    </source>
</evidence>
<evidence type="ECO:0000259" key="5">
    <source>
        <dbReference type="Pfam" id="PF01494"/>
    </source>
</evidence>